<dbReference type="Proteomes" id="UP000694559">
    <property type="component" value="Unplaced"/>
</dbReference>
<evidence type="ECO:0000256" key="3">
    <source>
        <dbReference type="ARBA" id="ARBA00022692"/>
    </source>
</evidence>
<keyword evidence="4" id="KW-0677">Repeat</keyword>
<organism evidence="12 13">
    <name type="scientific">Naja naja</name>
    <name type="common">Indian cobra</name>
    <dbReference type="NCBI Taxonomy" id="35670"/>
    <lineage>
        <taxon>Eukaryota</taxon>
        <taxon>Metazoa</taxon>
        <taxon>Chordata</taxon>
        <taxon>Craniata</taxon>
        <taxon>Vertebrata</taxon>
        <taxon>Euteleostomi</taxon>
        <taxon>Lepidosauria</taxon>
        <taxon>Squamata</taxon>
        <taxon>Bifurcata</taxon>
        <taxon>Unidentata</taxon>
        <taxon>Episquamata</taxon>
        <taxon>Toxicofera</taxon>
        <taxon>Serpentes</taxon>
        <taxon>Colubroidea</taxon>
        <taxon>Elapidae</taxon>
        <taxon>Elapinae</taxon>
        <taxon>Naja</taxon>
    </lineage>
</organism>
<keyword evidence="7" id="KW-0325">Glycoprotein</keyword>
<dbReference type="AlphaFoldDB" id="A0A8C7DSB2"/>
<evidence type="ECO:0000256" key="4">
    <source>
        <dbReference type="ARBA" id="ARBA00022737"/>
    </source>
</evidence>
<dbReference type="FunFam" id="2.60.40.10:FF:000319">
    <property type="entry name" value="Dyslexia-associated protein KIAA0319 homolog"/>
    <property type="match status" value="1"/>
</dbReference>
<keyword evidence="2" id="KW-1003">Cell membrane</keyword>
<accession>A0A8C7DSB2</accession>
<feature type="signal peptide" evidence="9">
    <location>
        <begin position="1"/>
        <end position="19"/>
    </location>
</feature>
<dbReference type="PROSITE" id="PS50268">
    <property type="entry name" value="CADHERIN_2"/>
    <property type="match status" value="1"/>
</dbReference>
<keyword evidence="6" id="KW-0472">Membrane</keyword>
<proteinExistence type="predicted"/>
<evidence type="ECO:0000256" key="7">
    <source>
        <dbReference type="ARBA" id="ARBA00023180"/>
    </source>
</evidence>
<keyword evidence="3" id="KW-0812">Transmembrane</keyword>
<evidence type="ECO:0000259" key="11">
    <source>
        <dbReference type="PROSITE" id="PS50268"/>
    </source>
</evidence>
<evidence type="ECO:0000256" key="2">
    <source>
        <dbReference type="ARBA" id="ARBA00022475"/>
    </source>
</evidence>
<dbReference type="InterPro" id="IPR035986">
    <property type="entry name" value="PKD_dom_sf"/>
</dbReference>
<dbReference type="PANTHER" id="PTHR46182:SF3">
    <property type="entry name" value="DYSLEXIA-ASSOCIATED PROTEIN KIAA0319-LIKE PROTEIN"/>
    <property type="match status" value="1"/>
</dbReference>
<dbReference type="FunFam" id="2.60.40.10:FF:000258">
    <property type="entry name" value="Dyslexia-associated protein KIAA0319 homolog"/>
    <property type="match status" value="1"/>
</dbReference>
<evidence type="ECO:0000256" key="1">
    <source>
        <dbReference type="ARBA" id="ARBA00004236"/>
    </source>
</evidence>
<dbReference type="OrthoDB" id="536372at2759"/>
<dbReference type="Pfam" id="PF23597">
    <property type="entry name" value="KIAA0319_N"/>
    <property type="match status" value="1"/>
</dbReference>
<evidence type="ECO:0000259" key="10">
    <source>
        <dbReference type="PROSITE" id="PS50093"/>
    </source>
</evidence>
<keyword evidence="8" id="KW-0106">Calcium</keyword>
<dbReference type="GO" id="GO:0031410">
    <property type="term" value="C:cytoplasmic vesicle"/>
    <property type="evidence" value="ECO:0007669"/>
    <property type="project" value="TreeGrafter"/>
</dbReference>
<keyword evidence="5" id="KW-1133">Transmembrane helix</keyword>
<dbReference type="InterPro" id="IPR002126">
    <property type="entry name" value="Cadherin-like_dom"/>
</dbReference>
<feature type="chain" id="PRO_5034422790" evidence="9">
    <location>
        <begin position="20"/>
        <end position="807"/>
    </location>
</feature>
<evidence type="ECO:0000313" key="12">
    <source>
        <dbReference type="Ensembl" id="ENSNNAP00000009448.1"/>
    </source>
</evidence>
<dbReference type="Gene3D" id="2.60.40.10">
    <property type="entry name" value="Immunoglobulins"/>
    <property type="match status" value="4"/>
</dbReference>
<dbReference type="SUPFAM" id="SSF49299">
    <property type="entry name" value="PKD domain"/>
    <property type="match status" value="4"/>
</dbReference>
<reference evidence="12" key="2">
    <citation type="submission" date="2025-09" db="UniProtKB">
        <authorList>
            <consortium name="Ensembl"/>
        </authorList>
    </citation>
    <scope>IDENTIFICATION</scope>
</reference>
<comment type="subcellular location">
    <subcellularLocation>
        <location evidence="1">Cell membrane</location>
    </subcellularLocation>
</comment>
<dbReference type="InterPro" id="IPR000601">
    <property type="entry name" value="PKD_dom"/>
</dbReference>
<dbReference type="GO" id="GO:0005886">
    <property type="term" value="C:plasma membrane"/>
    <property type="evidence" value="ECO:0007669"/>
    <property type="project" value="UniProtKB-SubCell"/>
</dbReference>
<dbReference type="InterPro" id="IPR013783">
    <property type="entry name" value="Ig-like_fold"/>
</dbReference>
<dbReference type="InterPro" id="IPR056502">
    <property type="entry name" value="KIAA0319-like_C"/>
</dbReference>
<dbReference type="CDD" id="cd00146">
    <property type="entry name" value="PKD"/>
    <property type="match status" value="4"/>
</dbReference>
<feature type="domain" description="PKD" evidence="10">
    <location>
        <begin position="369"/>
        <end position="442"/>
    </location>
</feature>
<evidence type="ECO:0000256" key="6">
    <source>
        <dbReference type="ARBA" id="ARBA00023136"/>
    </source>
</evidence>
<evidence type="ECO:0000256" key="8">
    <source>
        <dbReference type="PROSITE-ProRule" id="PRU00043"/>
    </source>
</evidence>
<dbReference type="Ensembl" id="ENSNNAT00000009910.1">
    <property type="protein sequence ID" value="ENSNNAP00000009448.1"/>
    <property type="gene ID" value="ENSNNAG00000004866.1"/>
</dbReference>
<evidence type="ECO:0000256" key="5">
    <source>
        <dbReference type="ARBA" id="ARBA00022989"/>
    </source>
</evidence>
<keyword evidence="13" id="KW-1185">Reference proteome</keyword>
<sequence length="807" mass="89794">FYCFFKMIVILFLFAQMEAGAEVSSDSVQLQLLEGLHSIHSCQAACCQTPACDAFWLMGTICIQVNCTKSHKCQEIRTDMVDPIMVFVTKSDLDVDSQPTKERQAHLPKWLNWRESHQSQPRIQRSFKELPAHAFSLKLFGIFIPFYLNLFFWAPNSSLSTWQYLLATIAHDERVVGRERNSVVTRPAPDMLPIFLVTDFLLTSRHSLALFLTISARFVWQLTVGLYEFNVIVDGDNAHGEGMVNVTVKPEPRVNQPPVAIVSPPFLEISLPTTSTVIDGSQSTDDDKIVSYHWEELKGPLREEKVSADTDILELTNLVPGNYTFRLTVVDSDGASNSTTASLTVNKAVDYPPVANAGPNQVITLPQNSITLYGNQSTDDHGIVSYEWSLSPNSKVKVAEMQGVRTSTLQLSAMREGDYTYQLTVTDSAGHQSTAEVTVIVQPENNKPPRADAGPDKELTLPVDSTTLDGSKSSDDQKIVSFLWEKTQGPDGVKLENANSSIATVSGLKVGIYKFTLTVKDERNLQGQSSVTVIVKEEINQPPVAKIVGSTVTITLPTNTAELDGSQSADDKGIVTFLWTRDESSPAAGEVLNNSDHHPILFLSNLVEGTYTFHLKVIDAKGENDVDRATVEVKADPRKNNLVEMILDVNVSHLTERQKGMFIRQIGVLLGVLDSDITVQKIQAYTEKSTKLVFYVQNQPPHQIFKGRDVAWTLKSELRKQQSDFLIFRALEINTVTCQLNCSDHGLCDSFTKRCICDPFWMENFIKVQIGDGESNCGRWTFQFHDSAGQCILLEALSRCCLKFMCV</sequence>
<evidence type="ECO:0000313" key="13">
    <source>
        <dbReference type="Proteomes" id="UP000694559"/>
    </source>
</evidence>
<dbReference type="InterPro" id="IPR003961">
    <property type="entry name" value="FN3_dom"/>
</dbReference>
<dbReference type="SMART" id="SM00060">
    <property type="entry name" value="FN3"/>
    <property type="match status" value="3"/>
</dbReference>
<name>A0A8C7DSB2_NAJNA</name>
<keyword evidence="9" id="KW-0732">Signal</keyword>
<dbReference type="FunFam" id="2.60.40.10:FF:000061">
    <property type="entry name" value="Dyslexia-associated protein KIAA0319 homolog"/>
    <property type="match status" value="2"/>
</dbReference>
<dbReference type="InterPro" id="IPR029865">
    <property type="entry name" value="KIAA0319-like"/>
</dbReference>
<dbReference type="SMART" id="SM00089">
    <property type="entry name" value="PKD"/>
    <property type="match status" value="4"/>
</dbReference>
<dbReference type="GO" id="GO:0005794">
    <property type="term" value="C:Golgi apparatus"/>
    <property type="evidence" value="ECO:0007669"/>
    <property type="project" value="TreeGrafter"/>
</dbReference>
<dbReference type="InterPro" id="IPR013980">
    <property type="entry name" value="MANSC_dom"/>
</dbReference>
<dbReference type="Pfam" id="PF23620">
    <property type="entry name" value="KIAA0319"/>
    <property type="match status" value="1"/>
</dbReference>
<dbReference type="InterPro" id="IPR022409">
    <property type="entry name" value="PKD/Chitinase_dom"/>
</dbReference>
<dbReference type="GO" id="GO:0007156">
    <property type="term" value="P:homophilic cell adhesion via plasma membrane adhesion molecules"/>
    <property type="evidence" value="ECO:0007669"/>
    <property type="project" value="InterPro"/>
</dbReference>
<gene>
    <name evidence="12" type="primary">KIAA0319L</name>
</gene>
<reference evidence="12" key="1">
    <citation type="submission" date="2025-08" db="UniProtKB">
        <authorList>
            <consortium name="Ensembl"/>
        </authorList>
    </citation>
    <scope>IDENTIFICATION</scope>
</reference>
<evidence type="ECO:0000256" key="9">
    <source>
        <dbReference type="SAM" id="SignalP"/>
    </source>
</evidence>
<dbReference type="PANTHER" id="PTHR46182">
    <property type="entry name" value="FI19480P1"/>
    <property type="match status" value="1"/>
</dbReference>
<dbReference type="GeneTree" id="ENSGT00940000157613"/>
<feature type="domain" description="Cadherin" evidence="11">
    <location>
        <begin position="320"/>
        <end position="451"/>
    </location>
</feature>
<dbReference type="GO" id="GO:0005509">
    <property type="term" value="F:calcium ion binding"/>
    <property type="evidence" value="ECO:0007669"/>
    <property type="project" value="UniProtKB-UniRule"/>
</dbReference>
<dbReference type="PROSITE" id="PS50093">
    <property type="entry name" value="PKD"/>
    <property type="match status" value="1"/>
</dbReference>
<dbReference type="Pfam" id="PF22352">
    <property type="entry name" value="K319L-like_PKD"/>
    <property type="match status" value="4"/>
</dbReference>
<protein>
    <submittedName>
        <fullName evidence="12">KIAA0319 like</fullName>
    </submittedName>
</protein>
<dbReference type="GO" id="GO:0001764">
    <property type="term" value="P:neuron migration"/>
    <property type="evidence" value="ECO:0007669"/>
    <property type="project" value="TreeGrafter"/>
</dbReference>